<dbReference type="RefSeq" id="WP_205215194.1">
    <property type="nucleotide sequence ID" value="NZ_CP015163.1"/>
</dbReference>
<dbReference type="AlphaFoldDB" id="A0A344KZG9"/>
<organism evidence="2 3">
    <name type="scientific">Amycolatopsis albispora</name>
    <dbReference type="NCBI Taxonomy" id="1804986"/>
    <lineage>
        <taxon>Bacteria</taxon>
        <taxon>Bacillati</taxon>
        <taxon>Actinomycetota</taxon>
        <taxon>Actinomycetes</taxon>
        <taxon>Pseudonocardiales</taxon>
        <taxon>Pseudonocardiaceae</taxon>
        <taxon>Amycolatopsis</taxon>
    </lineage>
</organism>
<feature type="domain" description="Transcription regulator PadR N-terminal" evidence="1">
    <location>
        <begin position="20"/>
        <end position="91"/>
    </location>
</feature>
<dbReference type="PANTHER" id="PTHR33169:SF14">
    <property type="entry name" value="TRANSCRIPTIONAL REGULATOR RV3488"/>
    <property type="match status" value="1"/>
</dbReference>
<evidence type="ECO:0000259" key="1">
    <source>
        <dbReference type="Pfam" id="PF03551"/>
    </source>
</evidence>
<proteinExistence type="predicted"/>
<dbReference type="SUPFAM" id="SSF46785">
    <property type="entry name" value="Winged helix' DNA-binding domain"/>
    <property type="match status" value="1"/>
</dbReference>
<dbReference type="EMBL" id="CP015163">
    <property type="protein sequence ID" value="AXB41193.1"/>
    <property type="molecule type" value="Genomic_DNA"/>
</dbReference>
<dbReference type="KEGG" id="aab:A4R43_00585"/>
<gene>
    <name evidence="2" type="ORF">A4R43_00585</name>
</gene>
<reference evidence="2 3" key="1">
    <citation type="submission" date="2016-04" db="EMBL/GenBank/DDBJ databases">
        <title>Complete genome sequence and analysis of deep-sea sediment isolate, Amycolatopsis sp. WP1.</title>
        <authorList>
            <person name="Wang H."/>
            <person name="Chen S."/>
            <person name="Wu Q."/>
        </authorList>
    </citation>
    <scope>NUCLEOTIDE SEQUENCE [LARGE SCALE GENOMIC DNA]</scope>
    <source>
        <strain evidence="2 3">WP1</strain>
    </source>
</reference>
<sequence length="112" mass="12650">MTKDAQLLAQLRRGVIEHCVLALLARGPRYGFDLVRALAAAEGLGTTEGTIYPLLSRLRKEGLLETTWQPSDQGPPRRYYELTDQGRTALEVFHRHWRDFSAAVDEVLEGDK</sequence>
<dbReference type="Proteomes" id="UP000250434">
    <property type="component" value="Chromosome"/>
</dbReference>
<keyword evidence="3" id="KW-1185">Reference proteome</keyword>
<dbReference type="PANTHER" id="PTHR33169">
    <property type="entry name" value="PADR-FAMILY TRANSCRIPTIONAL REGULATOR"/>
    <property type="match status" value="1"/>
</dbReference>
<evidence type="ECO:0000313" key="2">
    <source>
        <dbReference type="EMBL" id="AXB41193.1"/>
    </source>
</evidence>
<evidence type="ECO:0000313" key="3">
    <source>
        <dbReference type="Proteomes" id="UP000250434"/>
    </source>
</evidence>
<dbReference type="InterPro" id="IPR036390">
    <property type="entry name" value="WH_DNA-bd_sf"/>
</dbReference>
<accession>A0A344KZG9</accession>
<dbReference type="InterPro" id="IPR036388">
    <property type="entry name" value="WH-like_DNA-bd_sf"/>
</dbReference>
<dbReference type="InterPro" id="IPR005149">
    <property type="entry name" value="Tscrpt_reg_PadR_N"/>
</dbReference>
<dbReference type="Pfam" id="PF03551">
    <property type="entry name" value="PadR"/>
    <property type="match status" value="1"/>
</dbReference>
<name>A0A344KZG9_9PSEU</name>
<dbReference type="InterPro" id="IPR052509">
    <property type="entry name" value="Metal_resp_DNA-bind_regulator"/>
</dbReference>
<dbReference type="Gene3D" id="1.10.10.10">
    <property type="entry name" value="Winged helix-like DNA-binding domain superfamily/Winged helix DNA-binding domain"/>
    <property type="match status" value="1"/>
</dbReference>
<protein>
    <submittedName>
        <fullName evidence="2">PadR family transcriptional regulator</fullName>
    </submittedName>
</protein>